<geneLocation type="plasmid" evidence="2 3">
    <name>pSsAf2.3-1</name>
</geneLocation>
<dbReference type="Gene3D" id="3.40.50.300">
    <property type="entry name" value="P-loop containing nucleotide triphosphate hydrolases"/>
    <property type="match status" value="1"/>
</dbReference>
<dbReference type="GeneID" id="93738111"/>
<dbReference type="EMBL" id="CP050856">
    <property type="protein sequence ID" value="QLH64460.1"/>
    <property type="molecule type" value="Genomic_DNA"/>
</dbReference>
<reference evidence="2 3" key="1">
    <citation type="journal article" date="2014" name="Genome Announc.">
        <title>Whole-Genome Sequence of Serratia symbiotica Strain CWBI-2.3T, a Free-Living Symbiont of the Black Bean Aphid Aphis fabae.</title>
        <authorList>
            <person name="Foray V."/>
            <person name="Grigorescu A.S."/>
            <person name="Sabri A."/>
            <person name="Haubruge E."/>
            <person name="Lognay G."/>
            <person name="Francis F."/>
            <person name="Fauconnier M.L."/>
            <person name="Hance T."/>
            <person name="Thonart P."/>
        </authorList>
    </citation>
    <scope>NUCLEOTIDE SEQUENCE [LARGE SCALE GENOMIC DNA]</scope>
    <source>
        <strain evidence="2">CWBI-2.3</strain>
        <plasmid evidence="2 3">pSsAf2.3-1</plasmid>
    </source>
</reference>
<dbReference type="Proteomes" id="UP000042738">
    <property type="component" value="Plasmid pSsAf2.3-1"/>
</dbReference>
<dbReference type="AlphaFoldDB" id="A0A7D5SUW0"/>
<dbReference type="PANTHER" id="PTHR13696:SF96">
    <property type="entry name" value="COBQ_COBB_MIND_PARA NUCLEOTIDE BINDING DOMAIN-CONTAINING PROTEIN"/>
    <property type="match status" value="1"/>
</dbReference>
<dbReference type="SUPFAM" id="SSF52540">
    <property type="entry name" value="P-loop containing nucleoside triphosphate hydrolases"/>
    <property type="match status" value="1"/>
</dbReference>
<gene>
    <name evidence="2" type="ORF">SYMBAF_16675</name>
</gene>
<organism evidence="2 3">
    <name type="scientific">Serratia symbiotica</name>
    <dbReference type="NCBI Taxonomy" id="138074"/>
    <lineage>
        <taxon>Bacteria</taxon>
        <taxon>Pseudomonadati</taxon>
        <taxon>Pseudomonadota</taxon>
        <taxon>Gammaproteobacteria</taxon>
        <taxon>Enterobacterales</taxon>
        <taxon>Yersiniaceae</taxon>
        <taxon>Serratia</taxon>
    </lineage>
</organism>
<evidence type="ECO:0000313" key="2">
    <source>
        <dbReference type="EMBL" id="QLH64460.1"/>
    </source>
</evidence>
<evidence type="ECO:0000259" key="1">
    <source>
        <dbReference type="Pfam" id="PF01656"/>
    </source>
</evidence>
<dbReference type="CDD" id="cd02042">
    <property type="entry name" value="ParAB_family"/>
    <property type="match status" value="1"/>
</dbReference>
<accession>A0A7D5SUW0</accession>
<dbReference type="InterPro" id="IPR027417">
    <property type="entry name" value="P-loop_NTPase"/>
</dbReference>
<dbReference type="InterPro" id="IPR050678">
    <property type="entry name" value="DNA_Partitioning_ATPase"/>
</dbReference>
<dbReference type="PIRSF" id="PIRSF009320">
    <property type="entry name" value="Nuc_binding_HP_1000"/>
    <property type="match status" value="1"/>
</dbReference>
<dbReference type="RefSeq" id="WP_040265185.1">
    <property type="nucleotide sequence ID" value="NZ_CAXKXZ010000025.1"/>
</dbReference>
<protein>
    <submittedName>
        <fullName evidence="2">ParA family protein</fullName>
    </submittedName>
</protein>
<evidence type="ECO:0000313" key="3">
    <source>
        <dbReference type="Proteomes" id="UP000042738"/>
    </source>
</evidence>
<dbReference type="InterPro" id="IPR002586">
    <property type="entry name" value="CobQ/CobB/MinD/ParA_Nub-bd_dom"/>
</dbReference>
<keyword evidence="2" id="KW-0614">Plasmid</keyword>
<dbReference type="Pfam" id="PF01656">
    <property type="entry name" value="CbiA"/>
    <property type="match status" value="1"/>
</dbReference>
<proteinExistence type="predicted"/>
<feature type="domain" description="CobQ/CobB/MinD/ParA nucleotide binding" evidence="1">
    <location>
        <begin position="4"/>
        <end position="128"/>
    </location>
</feature>
<name>A0A7D5SUW0_9GAMM</name>
<sequence>MIVLIGSHKGGVGKSTVLINLMMCLKLKTGKHIAVMECDEQRSVKMWLDERSERGITPDVDYFECYTNIPDTVRRLASKYDLLLLDAPGSKSPEFRKCLAVADKFISLVDPTAQIEINTLGELVVDVRQAQAAINPSLEALIVMNRCPTHPGDQDASTFRKMMNDDPDWLPVARQRLFSRTAYKRAYNDGVSVHEYSDKSGNKARAEIELLATELNLYSV</sequence>
<dbReference type="PANTHER" id="PTHR13696">
    <property type="entry name" value="P-LOOP CONTAINING NUCLEOSIDE TRIPHOSPHATE HYDROLASE"/>
    <property type="match status" value="1"/>
</dbReference>